<sequence>MLPRSFFQNFFKGHNVTTKNLVSANQNPTINNSNLNTTLSISPLQPTSDKHTKVLPNESNVMNSPLPFNSESMSYPNLVVISPTLDVSHVSDSDVSQPSTHVYHQPDNSNTFQHNSHSYSTTSLMLAPNELSYSTVSLSPYFHSPSNHISLPLLQNGHPILTRAKTGKSRPKVFLVHTDPATIKQALMFKRIMCYLSGTKTHGLMLAPANSDHKLSLYAYSDFDWASDPDNRRSTSGPCV</sequence>
<dbReference type="AlphaFoldDB" id="A0A9D5BNS5"/>
<name>A0A9D5BNS5_PEA</name>
<comment type="caution">
    <text evidence="1">The sequence shown here is derived from an EMBL/GenBank/DDBJ whole genome shotgun (WGS) entry which is preliminary data.</text>
</comment>
<dbReference type="Proteomes" id="UP001058974">
    <property type="component" value="Chromosome 1"/>
</dbReference>
<reference evidence="1 2" key="1">
    <citation type="journal article" date="2022" name="Nat. Genet.">
        <title>Improved pea reference genome and pan-genome highlight genomic features and evolutionary characteristics.</title>
        <authorList>
            <person name="Yang T."/>
            <person name="Liu R."/>
            <person name="Luo Y."/>
            <person name="Hu S."/>
            <person name="Wang D."/>
            <person name="Wang C."/>
            <person name="Pandey M.K."/>
            <person name="Ge S."/>
            <person name="Xu Q."/>
            <person name="Li N."/>
            <person name="Li G."/>
            <person name="Huang Y."/>
            <person name="Saxena R.K."/>
            <person name="Ji Y."/>
            <person name="Li M."/>
            <person name="Yan X."/>
            <person name="He Y."/>
            <person name="Liu Y."/>
            <person name="Wang X."/>
            <person name="Xiang C."/>
            <person name="Varshney R.K."/>
            <person name="Ding H."/>
            <person name="Gao S."/>
            <person name="Zong X."/>
        </authorList>
    </citation>
    <scope>NUCLEOTIDE SEQUENCE [LARGE SCALE GENOMIC DNA]</scope>
    <source>
        <strain evidence="1 2">cv. Zhongwan 6</strain>
    </source>
</reference>
<dbReference type="Gramene" id="Psat01G0486900-T1">
    <property type="protein sequence ID" value="KAI5447178.1"/>
    <property type="gene ID" value="KIW84_014869"/>
</dbReference>
<evidence type="ECO:0000313" key="2">
    <source>
        <dbReference type="Proteomes" id="UP001058974"/>
    </source>
</evidence>
<evidence type="ECO:0000313" key="1">
    <source>
        <dbReference type="EMBL" id="KAI5447178.1"/>
    </source>
</evidence>
<accession>A0A9D5BNS5</accession>
<dbReference type="EMBL" id="JAMSHJ010000001">
    <property type="protein sequence ID" value="KAI5447178.1"/>
    <property type="molecule type" value="Genomic_DNA"/>
</dbReference>
<gene>
    <name evidence="1" type="ORF">KIW84_014869</name>
</gene>
<keyword evidence="2" id="KW-1185">Reference proteome</keyword>
<proteinExistence type="predicted"/>
<protein>
    <submittedName>
        <fullName evidence="1">Uncharacterized protein</fullName>
    </submittedName>
</protein>
<organism evidence="1 2">
    <name type="scientific">Pisum sativum</name>
    <name type="common">Garden pea</name>
    <name type="synonym">Lathyrus oleraceus</name>
    <dbReference type="NCBI Taxonomy" id="3888"/>
    <lineage>
        <taxon>Eukaryota</taxon>
        <taxon>Viridiplantae</taxon>
        <taxon>Streptophyta</taxon>
        <taxon>Embryophyta</taxon>
        <taxon>Tracheophyta</taxon>
        <taxon>Spermatophyta</taxon>
        <taxon>Magnoliopsida</taxon>
        <taxon>eudicotyledons</taxon>
        <taxon>Gunneridae</taxon>
        <taxon>Pentapetalae</taxon>
        <taxon>rosids</taxon>
        <taxon>fabids</taxon>
        <taxon>Fabales</taxon>
        <taxon>Fabaceae</taxon>
        <taxon>Papilionoideae</taxon>
        <taxon>50 kb inversion clade</taxon>
        <taxon>NPAAA clade</taxon>
        <taxon>Hologalegina</taxon>
        <taxon>IRL clade</taxon>
        <taxon>Fabeae</taxon>
        <taxon>Lathyrus</taxon>
    </lineage>
</organism>